<keyword evidence="2" id="KW-1185">Reference proteome</keyword>
<proteinExistence type="predicted"/>
<feature type="non-terminal residue" evidence="1">
    <location>
        <position position="51"/>
    </location>
</feature>
<protein>
    <submittedName>
        <fullName evidence="1">Uncharacterized protein</fullName>
    </submittedName>
</protein>
<evidence type="ECO:0000313" key="1">
    <source>
        <dbReference type="EMBL" id="KAJ7090416.1"/>
    </source>
</evidence>
<organism evidence="1 2">
    <name type="scientific">Mycena belliarum</name>
    <dbReference type="NCBI Taxonomy" id="1033014"/>
    <lineage>
        <taxon>Eukaryota</taxon>
        <taxon>Fungi</taxon>
        <taxon>Dikarya</taxon>
        <taxon>Basidiomycota</taxon>
        <taxon>Agaricomycotina</taxon>
        <taxon>Agaricomycetes</taxon>
        <taxon>Agaricomycetidae</taxon>
        <taxon>Agaricales</taxon>
        <taxon>Marasmiineae</taxon>
        <taxon>Mycenaceae</taxon>
        <taxon>Mycena</taxon>
    </lineage>
</organism>
<feature type="non-terminal residue" evidence="1">
    <location>
        <position position="1"/>
    </location>
</feature>
<name>A0AAD6U9M5_9AGAR</name>
<dbReference type="AlphaFoldDB" id="A0AAD6U9M5"/>
<dbReference type="Proteomes" id="UP001222325">
    <property type="component" value="Unassembled WGS sequence"/>
</dbReference>
<reference evidence="1" key="1">
    <citation type="submission" date="2023-03" db="EMBL/GenBank/DDBJ databases">
        <title>Massive genome expansion in bonnet fungi (Mycena s.s.) driven by repeated elements and novel gene families across ecological guilds.</title>
        <authorList>
            <consortium name="Lawrence Berkeley National Laboratory"/>
            <person name="Harder C.B."/>
            <person name="Miyauchi S."/>
            <person name="Viragh M."/>
            <person name="Kuo A."/>
            <person name="Thoen E."/>
            <person name="Andreopoulos B."/>
            <person name="Lu D."/>
            <person name="Skrede I."/>
            <person name="Drula E."/>
            <person name="Henrissat B."/>
            <person name="Morin E."/>
            <person name="Kohler A."/>
            <person name="Barry K."/>
            <person name="LaButti K."/>
            <person name="Morin E."/>
            <person name="Salamov A."/>
            <person name="Lipzen A."/>
            <person name="Mereny Z."/>
            <person name="Hegedus B."/>
            <person name="Baldrian P."/>
            <person name="Stursova M."/>
            <person name="Weitz H."/>
            <person name="Taylor A."/>
            <person name="Grigoriev I.V."/>
            <person name="Nagy L.G."/>
            <person name="Martin F."/>
            <person name="Kauserud H."/>
        </authorList>
    </citation>
    <scope>NUCLEOTIDE SEQUENCE</scope>
    <source>
        <strain evidence="1">CBHHK173m</strain>
    </source>
</reference>
<gene>
    <name evidence="1" type="ORF">B0H15DRAFT_733803</name>
</gene>
<sequence>GLDSGVLPIVPSKMRFSIQTGDHTKHLIHRRQLAITPAYAFTDYKSQGQTL</sequence>
<accession>A0AAD6U9M5</accession>
<comment type="caution">
    <text evidence="1">The sequence shown here is derived from an EMBL/GenBank/DDBJ whole genome shotgun (WGS) entry which is preliminary data.</text>
</comment>
<evidence type="ECO:0000313" key="2">
    <source>
        <dbReference type="Proteomes" id="UP001222325"/>
    </source>
</evidence>
<dbReference type="EMBL" id="JARJCN010000022">
    <property type="protein sequence ID" value="KAJ7090416.1"/>
    <property type="molecule type" value="Genomic_DNA"/>
</dbReference>